<keyword evidence="3" id="KW-1185">Reference proteome</keyword>
<dbReference type="Proteomes" id="UP000698752">
    <property type="component" value="Unassembled WGS sequence"/>
</dbReference>
<reference evidence="3" key="1">
    <citation type="journal article" date="2021" name="Syst. Appl. Microbiol.">
        <title>Roseomonas hellenica sp. nov., isolated from roots of wild-growing Alkanna tinctoria.</title>
        <authorList>
            <person name="Rat A."/>
            <person name="Naranjo H.D."/>
            <person name="Lebbe L."/>
            <person name="Cnockaert M."/>
            <person name="Krigas N."/>
            <person name="Grigoriadou K."/>
            <person name="Maloupa E."/>
            <person name="Willems A."/>
        </authorList>
    </citation>
    <scope>NUCLEOTIDE SEQUENCE [LARGE SCALE GENOMIC DNA]</scope>
    <source>
        <strain evidence="3">LMG 31159</strain>
    </source>
</reference>
<dbReference type="Pfam" id="PF21834">
    <property type="entry name" value="DUF6894"/>
    <property type="match status" value="1"/>
</dbReference>
<organism evidence="2 3">
    <name type="scientific">Neoroseomonas terrae</name>
    <dbReference type="NCBI Taxonomy" id="424799"/>
    <lineage>
        <taxon>Bacteria</taxon>
        <taxon>Pseudomonadati</taxon>
        <taxon>Pseudomonadota</taxon>
        <taxon>Alphaproteobacteria</taxon>
        <taxon>Acetobacterales</taxon>
        <taxon>Acetobacteraceae</taxon>
        <taxon>Neoroseomonas</taxon>
    </lineage>
</organism>
<dbReference type="RefSeq" id="WP_211869128.1">
    <property type="nucleotide sequence ID" value="NZ_JAAEDI010000012.1"/>
</dbReference>
<evidence type="ECO:0000259" key="1">
    <source>
        <dbReference type="Pfam" id="PF21834"/>
    </source>
</evidence>
<sequence>MDFDSTEPEFPVRVFFYATDGEASVSDDIGTVVRDEAHVEQVARETARAIMANQPERTDWSDWGVIPVTEERDGVEIEFDEVPFPPPH</sequence>
<evidence type="ECO:0000313" key="2">
    <source>
        <dbReference type="EMBL" id="MBR0650459.1"/>
    </source>
</evidence>
<protein>
    <recommendedName>
        <fullName evidence="1">DUF6894 domain-containing protein</fullName>
    </recommendedName>
</protein>
<accession>A0ABS5EHE7</accession>
<dbReference type="EMBL" id="JAAEDI010000012">
    <property type="protein sequence ID" value="MBR0650459.1"/>
    <property type="molecule type" value="Genomic_DNA"/>
</dbReference>
<evidence type="ECO:0000313" key="3">
    <source>
        <dbReference type="Proteomes" id="UP000698752"/>
    </source>
</evidence>
<name>A0ABS5EHE7_9PROT</name>
<gene>
    <name evidence="2" type="ORF">GXW78_12355</name>
</gene>
<comment type="caution">
    <text evidence="2">The sequence shown here is derived from an EMBL/GenBank/DDBJ whole genome shotgun (WGS) entry which is preliminary data.</text>
</comment>
<dbReference type="InterPro" id="IPR054189">
    <property type="entry name" value="DUF6894"/>
</dbReference>
<feature type="domain" description="DUF6894" evidence="1">
    <location>
        <begin position="13"/>
        <end position="65"/>
    </location>
</feature>
<proteinExistence type="predicted"/>